<reference evidence="1" key="1">
    <citation type="journal article" date="2021" name="Proc. Natl. Acad. Sci. U.S.A.">
        <title>A Catalog of Tens of Thousands of Viruses from Human Metagenomes Reveals Hidden Associations with Chronic Diseases.</title>
        <authorList>
            <person name="Tisza M.J."/>
            <person name="Buck C.B."/>
        </authorList>
    </citation>
    <scope>NUCLEOTIDE SEQUENCE</scope>
    <source>
        <strain evidence="1">CtZgu8</strain>
    </source>
</reference>
<evidence type="ECO:0000313" key="1">
    <source>
        <dbReference type="EMBL" id="DAF51542.1"/>
    </source>
</evidence>
<dbReference type="EMBL" id="BK032617">
    <property type="protein sequence ID" value="DAF51542.1"/>
    <property type="molecule type" value="Genomic_DNA"/>
</dbReference>
<organism evidence="1">
    <name type="scientific">Siphoviridae sp. ctZgu8</name>
    <dbReference type="NCBI Taxonomy" id="2827893"/>
    <lineage>
        <taxon>Viruses</taxon>
        <taxon>Duplodnaviria</taxon>
        <taxon>Heunggongvirae</taxon>
        <taxon>Uroviricota</taxon>
        <taxon>Caudoviricetes</taxon>
    </lineage>
</organism>
<proteinExistence type="predicted"/>
<sequence>MTSAIRLLTAVISYLSIASAVRFLSRNRRRISVQKPITRFMYRYSSLTGIFL</sequence>
<protein>
    <submittedName>
        <fullName evidence="1">Uncharacterized protein</fullName>
    </submittedName>
</protein>
<name>A0A8S5SKP4_9CAUD</name>
<accession>A0A8S5SKP4</accession>